<dbReference type="InterPro" id="IPR002797">
    <property type="entry name" value="Polysacc_synth"/>
</dbReference>
<dbReference type="OrthoDB" id="88014at2"/>
<dbReference type="PANTHER" id="PTHR30250:SF11">
    <property type="entry name" value="O-ANTIGEN TRANSPORTER-RELATED"/>
    <property type="match status" value="1"/>
</dbReference>
<name>A0A5S3QHL5_9FLAO</name>
<accession>A0A5S3QHL5</accession>
<reference evidence="7 8" key="1">
    <citation type="submission" date="2019-05" db="EMBL/GenBank/DDBJ databases">
        <authorList>
            <person name="Zhang J.-Y."/>
            <person name="Feg X."/>
            <person name="Du Z.-J."/>
        </authorList>
    </citation>
    <scope>NUCLEOTIDE SEQUENCE [LARGE SCALE GENOMIC DNA]</scope>
    <source>
        <strain evidence="7 8">RZ26</strain>
    </source>
</reference>
<feature type="transmembrane region" description="Helical" evidence="6">
    <location>
        <begin position="217"/>
        <end position="235"/>
    </location>
</feature>
<keyword evidence="5 6" id="KW-0472">Membrane</keyword>
<keyword evidence="4 6" id="KW-1133">Transmembrane helix</keyword>
<keyword evidence="2" id="KW-1003">Cell membrane</keyword>
<feature type="transmembrane region" description="Helical" evidence="6">
    <location>
        <begin position="241"/>
        <end position="266"/>
    </location>
</feature>
<feature type="transmembrane region" description="Helical" evidence="6">
    <location>
        <begin position="120"/>
        <end position="140"/>
    </location>
</feature>
<dbReference type="RefSeq" id="WP_138658009.1">
    <property type="nucleotide sequence ID" value="NZ_VATY01000002.1"/>
</dbReference>
<dbReference type="AlphaFoldDB" id="A0A5S3QHL5"/>
<dbReference type="GO" id="GO:0005886">
    <property type="term" value="C:plasma membrane"/>
    <property type="evidence" value="ECO:0007669"/>
    <property type="project" value="UniProtKB-SubCell"/>
</dbReference>
<comment type="caution">
    <text evidence="7">The sequence shown here is derived from an EMBL/GenBank/DDBJ whole genome shotgun (WGS) entry which is preliminary data.</text>
</comment>
<evidence type="ECO:0000313" key="7">
    <source>
        <dbReference type="EMBL" id="TMM57025.1"/>
    </source>
</evidence>
<evidence type="ECO:0000256" key="3">
    <source>
        <dbReference type="ARBA" id="ARBA00022692"/>
    </source>
</evidence>
<feature type="transmembrane region" description="Helical" evidence="6">
    <location>
        <begin position="390"/>
        <end position="409"/>
    </location>
</feature>
<feature type="transmembrane region" description="Helical" evidence="6">
    <location>
        <begin position="300"/>
        <end position="324"/>
    </location>
</feature>
<feature type="transmembrane region" description="Helical" evidence="6">
    <location>
        <begin position="12"/>
        <end position="32"/>
    </location>
</feature>
<evidence type="ECO:0000256" key="6">
    <source>
        <dbReference type="SAM" id="Phobius"/>
    </source>
</evidence>
<evidence type="ECO:0000256" key="5">
    <source>
        <dbReference type="ARBA" id="ARBA00023136"/>
    </source>
</evidence>
<proteinExistence type="predicted"/>
<keyword evidence="3 6" id="KW-0812">Transmembrane</keyword>
<sequence length="485" mass="55034">MGIVFKQSLNNTLITYIGFGIGAINQLFLYTRFLEAEYFGLVTVILSASLILMPIMTFGVQNTLVKYFSSFKEEGSLNAFLTLMLLLPLVIIIPLFGVSYFAYDTIGSLLSDKNPIVEDYVWYIFLIGFGLAYFEIFYAWARVHLKSVFGNFMKEIFTRAGTMLLLVLIYLDVITVDFFLKAMVGLQLLRVLIMKFYAYSIRMPKLNFQWPENTREILNYSALIVLGGSAAVVLLEIDKVMLNQFIAIENVAYYAIATYIAMVIIVPSRSMHQITYPLTAELINKGDNTGLKTLYQKSSLTLFIASGILFLLIILNLNELYLLLPGEYRGGFIVVFIIGLIKVYDSLLGNNNAILYNSKYYRAVLVLGVLLAVMTILFNLWLIPEYGLEGAAIASFMAFFIYNTIKLIYVKAKFGMLPFTIDTLKVLMLLLCIGIPFYFVDFSFHPIVNIILKSIPMLLIFVFVVYRFKISEDVNGVIDSFLKAK</sequence>
<gene>
    <name evidence="7" type="ORF">FEE95_11065</name>
</gene>
<feature type="transmembrane region" description="Helical" evidence="6">
    <location>
        <begin position="421"/>
        <end position="440"/>
    </location>
</feature>
<dbReference type="EMBL" id="VATY01000002">
    <property type="protein sequence ID" value="TMM57025.1"/>
    <property type="molecule type" value="Genomic_DNA"/>
</dbReference>
<evidence type="ECO:0000256" key="4">
    <source>
        <dbReference type="ARBA" id="ARBA00022989"/>
    </source>
</evidence>
<organism evidence="7 8">
    <name type="scientific">Maribacter algarum</name>
    <name type="common">ex Zhang et al. 2020</name>
    <dbReference type="NCBI Taxonomy" id="2578118"/>
    <lineage>
        <taxon>Bacteria</taxon>
        <taxon>Pseudomonadati</taxon>
        <taxon>Bacteroidota</taxon>
        <taxon>Flavobacteriia</taxon>
        <taxon>Flavobacteriales</taxon>
        <taxon>Flavobacteriaceae</taxon>
        <taxon>Maribacter</taxon>
    </lineage>
</organism>
<evidence type="ECO:0000313" key="8">
    <source>
        <dbReference type="Proteomes" id="UP000310314"/>
    </source>
</evidence>
<dbReference type="PANTHER" id="PTHR30250">
    <property type="entry name" value="PST FAMILY PREDICTED COLANIC ACID TRANSPORTER"/>
    <property type="match status" value="1"/>
</dbReference>
<feature type="transmembrane region" description="Helical" evidence="6">
    <location>
        <begin position="79"/>
        <end position="100"/>
    </location>
</feature>
<evidence type="ECO:0000256" key="1">
    <source>
        <dbReference type="ARBA" id="ARBA00004651"/>
    </source>
</evidence>
<feature type="transmembrane region" description="Helical" evidence="6">
    <location>
        <begin position="446"/>
        <end position="466"/>
    </location>
</feature>
<dbReference type="Proteomes" id="UP000310314">
    <property type="component" value="Unassembled WGS sequence"/>
</dbReference>
<keyword evidence="8" id="KW-1185">Reference proteome</keyword>
<dbReference type="Pfam" id="PF01943">
    <property type="entry name" value="Polysacc_synt"/>
    <property type="match status" value="1"/>
</dbReference>
<comment type="subcellular location">
    <subcellularLocation>
        <location evidence="1">Cell membrane</location>
        <topology evidence="1">Multi-pass membrane protein</topology>
    </subcellularLocation>
</comment>
<feature type="transmembrane region" description="Helical" evidence="6">
    <location>
        <begin position="38"/>
        <end position="58"/>
    </location>
</feature>
<dbReference type="InterPro" id="IPR050833">
    <property type="entry name" value="Poly_Biosynth_Transport"/>
</dbReference>
<feature type="transmembrane region" description="Helical" evidence="6">
    <location>
        <begin position="360"/>
        <end position="384"/>
    </location>
</feature>
<protein>
    <submittedName>
        <fullName evidence="7">Polysaccharide biosynthesis protein</fullName>
    </submittedName>
</protein>
<evidence type="ECO:0000256" key="2">
    <source>
        <dbReference type="ARBA" id="ARBA00022475"/>
    </source>
</evidence>
<feature type="transmembrane region" description="Helical" evidence="6">
    <location>
        <begin position="152"/>
        <end position="172"/>
    </location>
</feature>
<feature type="transmembrane region" description="Helical" evidence="6">
    <location>
        <begin position="330"/>
        <end position="348"/>
    </location>
</feature>